<dbReference type="SMART" id="SM00388">
    <property type="entry name" value="HisKA"/>
    <property type="match status" value="1"/>
</dbReference>
<dbReference type="InterPro" id="IPR003660">
    <property type="entry name" value="HAMP_dom"/>
</dbReference>
<dbReference type="Pfam" id="PF02518">
    <property type="entry name" value="HATPase_c"/>
    <property type="match status" value="1"/>
</dbReference>
<dbReference type="PROSITE" id="PS50885">
    <property type="entry name" value="HAMP"/>
    <property type="match status" value="1"/>
</dbReference>
<keyword evidence="10" id="KW-0902">Two-component regulatory system</keyword>
<evidence type="ECO:0000313" key="16">
    <source>
        <dbReference type="Proteomes" id="UP000256952"/>
    </source>
</evidence>
<dbReference type="InterPro" id="IPR003661">
    <property type="entry name" value="HisK_dim/P_dom"/>
</dbReference>
<keyword evidence="6" id="KW-0808">Transferase</keyword>
<keyword evidence="4" id="KW-1003">Cell membrane</keyword>
<dbReference type="SUPFAM" id="SSF47384">
    <property type="entry name" value="Homodimeric domain of signal transducing histidine kinase"/>
    <property type="match status" value="1"/>
</dbReference>
<evidence type="ECO:0000259" key="13">
    <source>
        <dbReference type="PROSITE" id="PS50109"/>
    </source>
</evidence>
<keyword evidence="5" id="KW-0597">Phosphoprotein</keyword>
<evidence type="ECO:0000256" key="9">
    <source>
        <dbReference type="ARBA" id="ARBA00022989"/>
    </source>
</evidence>
<feature type="transmembrane region" description="Helical" evidence="12">
    <location>
        <begin position="6"/>
        <end position="27"/>
    </location>
</feature>
<feature type="transmembrane region" description="Helical" evidence="12">
    <location>
        <begin position="188"/>
        <end position="211"/>
    </location>
</feature>
<dbReference type="EC" id="2.7.13.3" evidence="3"/>
<evidence type="ECO:0000256" key="7">
    <source>
        <dbReference type="ARBA" id="ARBA00022692"/>
    </source>
</evidence>
<keyword evidence="9 12" id="KW-1133">Transmembrane helix</keyword>
<dbReference type="InterPro" id="IPR050428">
    <property type="entry name" value="TCS_sensor_his_kinase"/>
</dbReference>
<gene>
    <name evidence="15" type="primary">creC</name>
    <name evidence="15" type="ORF">CBM2613_A50021</name>
</gene>
<dbReference type="EMBL" id="OFTH01000029">
    <property type="protein sequence ID" value="SOZ63660.1"/>
    <property type="molecule type" value="Genomic_DNA"/>
</dbReference>
<evidence type="ECO:0000256" key="4">
    <source>
        <dbReference type="ARBA" id="ARBA00022475"/>
    </source>
</evidence>
<dbReference type="Gene3D" id="3.30.565.10">
    <property type="entry name" value="Histidine kinase-like ATPase, C-terminal domain"/>
    <property type="match status" value="1"/>
</dbReference>
<dbReference type="RefSeq" id="WP_116330298.1">
    <property type="nucleotide sequence ID" value="NZ_LT992559.1"/>
</dbReference>
<protein>
    <recommendedName>
        <fullName evidence="3">histidine kinase</fullName>
        <ecNumber evidence="3">2.7.13.3</ecNumber>
    </recommendedName>
</protein>
<name>A0A976AY77_9BURK</name>
<dbReference type="Gene3D" id="1.10.287.130">
    <property type="match status" value="1"/>
</dbReference>
<proteinExistence type="predicted"/>
<dbReference type="PROSITE" id="PS50109">
    <property type="entry name" value="HIS_KIN"/>
    <property type="match status" value="1"/>
</dbReference>
<evidence type="ECO:0000256" key="10">
    <source>
        <dbReference type="ARBA" id="ARBA00023012"/>
    </source>
</evidence>
<accession>A0A976AY77</accession>
<dbReference type="InterPro" id="IPR029151">
    <property type="entry name" value="Sensor-like_sf"/>
</dbReference>
<evidence type="ECO:0000313" key="15">
    <source>
        <dbReference type="EMBL" id="SOZ63660.1"/>
    </source>
</evidence>
<comment type="catalytic activity">
    <reaction evidence="1">
        <text>ATP + protein L-histidine = ADP + protein N-phospho-L-histidine.</text>
        <dbReference type="EC" id="2.7.13.3"/>
    </reaction>
</comment>
<dbReference type="NCBIfam" id="NF008312">
    <property type="entry name" value="PRK11100.1"/>
    <property type="match status" value="1"/>
</dbReference>
<dbReference type="Proteomes" id="UP000256952">
    <property type="component" value="Chromosome CBM2613_a"/>
</dbReference>
<dbReference type="InterPro" id="IPR036097">
    <property type="entry name" value="HisK_dim/P_sf"/>
</dbReference>
<dbReference type="Pfam" id="PF00512">
    <property type="entry name" value="HisKA"/>
    <property type="match status" value="1"/>
</dbReference>
<dbReference type="SMART" id="SM00387">
    <property type="entry name" value="HATPase_c"/>
    <property type="match status" value="1"/>
</dbReference>
<organism evidence="15 16">
    <name type="scientific">Cupriavidus taiwanensis</name>
    <dbReference type="NCBI Taxonomy" id="164546"/>
    <lineage>
        <taxon>Bacteria</taxon>
        <taxon>Pseudomonadati</taxon>
        <taxon>Pseudomonadota</taxon>
        <taxon>Betaproteobacteria</taxon>
        <taxon>Burkholderiales</taxon>
        <taxon>Burkholderiaceae</taxon>
        <taxon>Cupriavidus</taxon>
    </lineage>
</organism>
<comment type="subcellular location">
    <subcellularLocation>
        <location evidence="2">Cell membrane</location>
        <topology evidence="2">Multi-pass membrane protein</topology>
    </subcellularLocation>
</comment>
<evidence type="ECO:0000256" key="6">
    <source>
        <dbReference type="ARBA" id="ARBA00022679"/>
    </source>
</evidence>
<dbReference type="InterPro" id="IPR005467">
    <property type="entry name" value="His_kinase_dom"/>
</dbReference>
<dbReference type="Pfam" id="PF00672">
    <property type="entry name" value="HAMP"/>
    <property type="match status" value="1"/>
</dbReference>
<dbReference type="PANTHER" id="PTHR45436">
    <property type="entry name" value="SENSOR HISTIDINE KINASE YKOH"/>
    <property type="match status" value="1"/>
</dbReference>
<dbReference type="SUPFAM" id="SSF103190">
    <property type="entry name" value="Sensory domain-like"/>
    <property type="match status" value="1"/>
</dbReference>
<dbReference type="Gene3D" id="6.10.340.10">
    <property type="match status" value="1"/>
</dbReference>
<evidence type="ECO:0000256" key="12">
    <source>
        <dbReference type="SAM" id="Phobius"/>
    </source>
</evidence>
<dbReference type="InterPro" id="IPR004358">
    <property type="entry name" value="Sig_transdc_His_kin-like_C"/>
</dbReference>
<feature type="domain" description="HAMP" evidence="14">
    <location>
        <begin position="208"/>
        <end position="259"/>
    </location>
</feature>
<dbReference type="SMART" id="SM00304">
    <property type="entry name" value="HAMP"/>
    <property type="match status" value="1"/>
</dbReference>
<evidence type="ECO:0000259" key="14">
    <source>
        <dbReference type="PROSITE" id="PS50885"/>
    </source>
</evidence>
<evidence type="ECO:0000256" key="1">
    <source>
        <dbReference type="ARBA" id="ARBA00000085"/>
    </source>
</evidence>
<dbReference type="CDD" id="cd06225">
    <property type="entry name" value="HAMP"/>
    <property type="match status" value="1"/>
</dbReference>
<dbReference type="CDD" id="cd00082">
    <property type="entry name" value="HisKA"/>
    <property type="match status" value="1"/>
</dbReference>
<evidence type="ECO:0000256" key="2">
    <source>
        <dbReference type="ARBA" id="ARBA00004651"/>
    </source>
</evidence>
<dbReference type="PRINTS" id="PR00344">
    <property type="entry name" value="BCTRLSENSOR"/>
</dbReference>
<reference evidence="15 16" key="1">
    <citation type="submission" date="2018-01" db="EMBL/GenBank/DDBJ databases">
        <authorList>
            <person name="Clerissi C."/>
        </authorList>
    </citation>
    <scope>NUCLEOTIDE SEQUENCE [LARGE SCALE GENOMIC DNA]</scope>
    <source>
        <strain evidence="15">Cupriavidus taiwanensis STM 8556</strain>
    </source>
</reference>
<sequence length="484" mass="52030">MHIGLRIFFGFFLIVGLATVLTLRVFVQEVKPGVRQAMEDTLIDTAHVLAALAADDLKAGRIADGAFARHMAALREVPVNAEVSGLHKDSIGYRVYVTDASGIVRFDSTGTDVGRDYSRWNDVYLTLRGKYGARSTRADPADEASTVMHVAAPVRDVDSNGERIIGVLTVAKPNAAMAPFIARSQRKILLYGGLLIGTACVIGLACTLWLMHGLSRLRGYARAVAAGERAEMPLRGAGELAELGRAVQGMRERLEDKQYVEHYIHTLTHEMKSPLAAIGGAAELLQEEMPAADRQRFVANIRTQTGRLETMIRKLLALAEVEQRQRLEVREPVALAPLLAQLCAELEPRARQRGVALQCEAEAASGPAAGHVAGDPFLLRQAIANLLDNAIDFAPPGTAVTVRLERRGAALAIAVADQGPGIPDYALPRVFERFYSLPRPHGADKSTGLGLCFAREVATLHDGDVTLANRPGGGALAELVLPAA</sequence>
<keyword evidence="8 15" id="KW-0418">Kinase</keyword>
<dbReference type="PANTHER" id="PTHR45436:SF10">
    <property type="entry name" value="HISTIDINE KINASE"/>
    <property type="match status" value="1"/>
</dbReference>
<dbReference type="GO" id="GO:0005886">
    <property type="term" value="C:plasma membrane"/>
    <property type="evidence" value="ECO:0007669"/>
    <property type="project" value="UniProtKB-SubCell"/>
</dbReference>
<evidence type="ECO:0000256" key="8">
    <source>
        <dbReference type="ARBA" id="ARBA00022777"/>
    </source>
</evidence>
<dbReference type="InterPro" id="IPR003594">
    <property type="entry name" value="HATPase_dom"/>
</dbReference>
<keyword evidence="7 12" id="KW-0812">Transmembrane</keyword>
<evidence type="ECO:0000256" key="11">
    <source>
        <dbReference type="ARBA" id="ARBA00023136"/>
    </source>
</evidence>
<dbReference type="SUPFAM" id="SSF55874">
    <property type="entry name" value="ATPase domain of HSP90 chaperone/DNA topoisomerase II/histidine kinase"/>
    <property type="match status" value="1"/>
</dbReference>
<keyword evidence="11 12" id="KW-0472">Membrane</keyword>
<dbReference type="InterPro" id="IPR036890">
    <property type="entry name" value="HATPase_C_sf"/>
</dbReference>
<dbReference type="AlphaFoldDB" id="A0A976AY77"/>
<feature type="domain" description="Histidine kinase" evidence="13">
    <location>
        <begin position="266"/>
        <end position="484"/>
    </location>
</feature>
<dbReference type="GO" id="GO:0000155">
    <property type="term" value="F:phosphorelay sensor kinase activity"/>
    <property type="evidence" value="ECO:0007669"/>
    <property type="project" value="InterPro"/>
</dbReference>
<comment type="caution">
    <text evidence="15">The sequence shown here is derived from an EMBL/GenBank/DDBJ whole genome shotgun (WGS) entry which is preliminary data.</text>
</comment>
<evidence type="ECO:0000256" key="5">
    <source>
        <dbReference type="ARBA" id="ARBA00022553"/>
    </source>
</evidence>
<evidence type="ECO:0000256" key="3">
    <source>
        <dbReference type="ARBA" id="ARBA00012438"/>
    </source>
</evidence>